<dbReference type="Pfam" id="PF13401">
    <property type="entry name" value="AAA_22"/>
    <property type="match status" value="1"/>
</dbReference>
<evidence type="ECO:0000313" key="2">
    <source>
        <dbReference type="EMBL" id="BDR92426.1"/>
    </source>
</evidence>
<dbReference type="OrthoDB" id="132045at2157"/>
<proteinExistence type="predicted"/>
<dbReference type="InterPro" id="IPR036390">
    <property type="entry name" value="WH_DNA-bd_sf"/>
</dbReference>
<dbReference type="PANTHER" id="PTHR34301:SF8">
    <property type="entry name" value="ATPASE DOMAIN-CONTAINING PROTEIN"/>
    <property type="match status" value="1"/>
</dbReference>
<dbReference type="EMBL" id="AP026830">
    <property type="protein sequence ID" value="BDR92426.1"/>
    <property type="molecule type" value="Genomic_DNA"/>
</dbReference>
<feature type="domain" description="ORC1/DEAH AAA+ ATPase" evidence="1">
    <location>
        <begin position="31"/>
        <end position="169"/>
    </location>
</feature>
<dbReference type="Proteomes" id="UP001060771">
    <property type="component" value="Chromosome"/>
</dbReference>
<gene>
    <name evidence="3" type="ORF">GCM10007112_10350</name>
    <name evidence="2" type="ORF">Vsou_15190</name>
</gene>
<evidence type="ECO:0000259" key="1">
    <source>
        <dbReference type="Pfam" id="PF13401"/>
    </source>
</evidence>
<name>A0A830E6S5_9CREN</name>
<dbReference type="SUPFAM" id="SSF52540">
    <property type="entry name" value="P-loop containing nucleoside triphosphate hydrolases"/>
    <property type="match status" value="1"/>
</dbReference>
<reference evidence="3" key="2">
    <citation type="submission" date="2020-09" db="EMBL/GenBank/DDBJ databases">
        <authorList>
            <person name="Sun Q."/>
            <person name="Ohkuma M."/>
        </authorList>
    </citation>
    <scope>NUCLEOTIDE SEQUENCE</scope>
    <source>
        <strain evidence="3">JCM 11219</strain>
    </source>
</reference>
<dbReference type="InterPro" id="IPR027417">
    <property type="entry name" value="P-loop_NTPase"/>
</dbReference>
<reference evidence="3" key="1">
    <citation type="journal article" date="2014" name="Int. J. Syst. Evol. Microbiol.">
        <title>Complete genome sequence of Corynebacterium casei LMG S-19264T (=DSM 44701T), isolated from a smear-ripened cheese.</title>
        <authorList>
            <consortium name="US DOE Joint Genome Institute (JGI-PGF)"/>
            <person name="Walter F."/>
            <person name="Albersmeier A."/>
            <person name="Kalinowski J."/>
            <person name="Ruckert C."/>
        </authorList>
    </citation>
    <scope>NUCLEOTIDE SEQUENCE</scope>
    <source>
        <strain evidence="3">JCM 11219</strain>
    </source>
</reference>
<sequence length="363" mass="42128">MLFDLEPKSRREDLYDFEAELRNLVNGIINDRITVIRGLRRTGKTSLMRIALNEVGYPYIYLDVRFTGRPRQADLIELIRRGLEDFLARNKPIIDRIRDALSRIRWVRIGASPMHVEIKLGEFRRLSIGELLNAINDLGTELGKPVIIAIDEAQELSRVTWIDFNALLAYSYDNLKYVKFLISCSEVGVLDKFLRVNDPEAPLFGRYMHFVSTGRLSPDESLDFLRRGFEQYGVRFSDELLMRIVNELDGVIGWLTYIGHQYVVEGRQSLDEVLESATALALNELRNFLANRSPRHRVLLRELFVRRSWRELKAVLETAEGRPINDKSLYVLLRELVDHGIVERADEDYVIADPILRRAVLRL</sequence>
<evidence type="ECO:0000313" key="3">
    <source>
        <dbReference type="EMBL" id="GGI75503.1"/>
    </source>
</evidence>
<dbReference type="RefSeq" id="WP_188602976.1">
    <property type="nucleotide sequence ID" value="NZ_AP026830.1"/>
</dbReference>
<dbReference type="SUPFAM" id="SSF46785">
    <property type="entry name" value="Winged helix' DNA-binding domain"/>
    <property type="match status" value="1"/>
</dbReference>
<dbReference type="AlphaFoldDB" id="A0A830E6S5"/>
<dbReference type="PANTHER" id="PTHR34301">
    <property type="entry name" value="DNA-BINDING PROTEIN-RELATED"/>
    <property type="match status" value="1"/>
</dbReference>
<dbReference type="InterPro" id="IPR049945">
    <property type="entry name" value="AAA_22"/>
</dbReference>
<dbReference type="InterPro" id="IPR036388">
    <property type="entry name" value="WH-like_DNA-bd_sf"/>
</dbReference>
<dbReference type="EMBL" id="BMNM01000003">
    <property type="protein sequence ID" value="GGI75503.1"/>
    <property type="molecule type" value="Genomic_DNA"/>
</dbReference>
<dbReference type="Gene3D" id="1.10.10.10">
    <property type="entry name" value="Winged helix-like DNA-binding domain superfamily/Winged helix DNA-binding domain"/>
    <property type="match status" value="1"/>
</dbReference>
<evidence type="ECO:0000313" key="5">
    <source>
        <dbReference type="Proteomes" id="UP001060771"/>
    </source>
</evidence>
<dbReference type="GeneID" id="76207070"/>
<reference evidence="5" key="3">
    <citation type="submission" date="2022-09" db="EMBL/GenBank/DDBJ databases">
        <title>Complete genome sequence of Vulcanisaeta souniana.</title>
        <authorList>
            <person name="Kato S."/>
            <person name="Itoh T."/>
            <person name="Ohkuma M."/>
        </authorList>
    </citation>
    <scope>NUCLEOTIDE SEQUENCE [LARGE SCALE GENOMIC DNA]</scope>
    <source>
        <strain evidence="5">JCM 11219</strain>
    </source>
</reference>
<protein>
    <submittedName>
        <fullName evidence="3">ATPase</fullName>
    </submittedName>
</protein>
<reference evidence="2" key="4">
    <citation type="journal article" date="2023" name="Microbiol. Resour. Announc.">
        <title>Complete Genome Sequence of Vulcanisaeta souniana Strain IC-059, a Hyperthermophilic Archaeon Isolated from Hot Spring Water in Japan.</title>
        <authorList>
            <person name="Kato S."/>
            <person name="Itoh T."/>
            <person name="Wu L."/>
            <person name="Ma J."/>
            <person name="Ohkuma M."/>
        </authorList>
    </citation>
    <scope>NUCLEOTIDE SEQUENCE</scope>
    <source>
        <strain evidence="2">JCM 11219</strain>
    </source>
</reference>
<dbReference type="Gene3D" id="1.10.8.60">
    <property type="match status" value="1"/>
</dbReference>
<accession>A0A830E6S5</accession>
<keyword evidence="5" id="KW-1185">Reference proteome</keyword>
<dbReference type="Proteomes" id="UP000657075">
    <property type="component" value="Unassembled WGS sequence"/>
</dbReference>
<evidence type="ECO:0000313" key="4">
    <source>
        <dbReference type="Proteomes" id="UP000657075"/>
    </source>
</evidence>
<organism evidence="3 4">
    <name type="scientific">Vulcanisaeta souniana JCM 11219</name>
    <dbReference type="NCBI Taxonomy" id="1293586"/>
    <lineage>
        <taxon>Archaea</taxon>
        <taxon>Thermoproteota</taxon>
        <taxon>Thermoprotei</taxon>
        <taxon>Thermoproteales</taxon>
        <taxon>Thermoproteaceae</taxon>
        <taxon>Vulcanisaeta</taxon>
    </lineage>
</organism>
<dbReference type="GO" id="GO:0016887">
    <property type="term" value="F:ATP hydrolysis activity"/>
    <property type="evidence" value="ECO:0007669"/>
    <property type="project" value="InterPro"/>
</dbReference>
<dbReference type="Gene3D" id="3.40.50.300">
    <property type="entry name" value="P-loop containing nucleotide triphosphate hydrolases"/>
    <property type="match status" value="1"/>
</dbReference>